<dbReference type="AlphaFoldDB" id="A0A9W6FFX2"/>
<name>A0A9W6FFX2_9FIRM</name>
<dbReference type="SUPFAM" id="SSF81631">
    <property type="entry name" value="PAP/OAS1 substrate-binding domain"/>
    <property type="match status" value="1"/>
</dbReference>
<accession>A0A9W6FFX2</accession>
<dbReference type="SUPFAM" id="SSF81301">
    <property type="entry name" value="Nucleotidyltransferase"/>
    <property type="match status" value="1"/>
</dbReference>
<dbReference type="InterPro" id="IPR043519">
    <property type="entry name" value="NT_sf"/>
</dbReference>
<keyword evidence="4" id="KW-1185">Reference proteome</keyword>
<protein>
    <recommendedName>
        <fullName evidence="5">Aminoglycoside 6-adenylyltransferase</fullName>
    </recommendedName>
</protein>
<sequence>MRSEKEMLSLIEEIALEDENIRAAYLEGSRVNPNVTKDLFQDYDVVYIVETTRPYRENKEWITRFGEILYMNYPEDNVHYPSDVENCYGWQIQCGDGNRLDLHVCTRDYALERLEMYRVLVDKDHIMPAKEDTSEERYWVKKPTEREFQCTCMDFWWCFNNVAKEVSRELGFQYDQENADNSTAFLRRVKDLPLDAERIM</sequence>
<evidence type="ECO:0000313" key="2">
    <source>
        <dbReference type="EMBL" id="GLG90739.1"/>
    </source>
</evidence>
<dbReference type="InterPro" id="IPR007530">
    <property type="entry name" value="Aminoglycoside_adenylylTfrase"/>
</dbReference>
<reference evidence="2" key="4">
    <citation type="submission" date="2022-11" db="EMBL/GenBank/DDBJ databases">
        <title>Draft genome sequence of Sellimonas catena strain 18CBH55.</title>
        <authorList>
            <person name="Atsushi H."/>
            <person name="Moriya O."/>
            <person name="Mitsuo S."/>
        </authorList>
    </citation>
    <scope>NUCLEOTIDE SEQUENCE</scope>
    <source>
        <strain evidence="2">18CBH55</strain>
    </source>
</reference>
<evidence type="ECO:0000313" key="3">
    <source>
        <dbReference type="Proteomes" id="UP001145094"/>
    </source>
</evidence>
<dbReference type="RefSeq" id="WP_281845471.1">
    <property type="nucleotide sequence ID" value="NZ_BSBO01000046.1"/>
</dbReference>
<dbReference type="Proteomes" id="UP001145145">
    <property type="component" value="Unassembled WGS sequence"/>
</dbReference>
<reference evidence="2 4" key="5">
    <citation type="journal article" date="2023" name="Int. J. Syst. Evol. Microbiol.">
        <title>Sellimonas catena sp. nov., isolated from human faeces.</title>
        <authorList>
            <person name="Hisatomi A."/>
            <person name="Ohkuma M."/>
            <person name="Sakamoto M."/>
        </authorList>
    </citation>
    <scope>NUCLEOTIDE SEQUENCE</scope>
    <source>
        <strain evidence="1 4">12EGH17</strain>
        <strain evidence="2">18CBH55</strain>
    </source>
</reference>
<reference evidence="2" key="3">
    <citation type="submission" date="2022-11" db="EMBL/GenBank/DDBJ databases">
        <title>Draft genome sequence of Sellimonas catena strain 18CBH55.</title>
        <authorList>
            <person name="Hisatomi A."/>
            <person name="Ohkuma M."/>
            <person name="Sakamoto M."/>
        </authorList>
    </citation>
    <scope>NUCLEOTIDE SEQUENCE</scope>
    <source>
        <strain evidence="2">18CBH55</strain>
    </source>
</reference>
<proteinExistence type="predicted"/>
<reference evidence="1" key="1">
    <citation type="submission" date="2022-11" db="EMBL/GenBank/DDBJ databases">
        <title>Draft genome sequence of Sellimonas catena strain 12EGH17.</title>
        <authorList>
            <person name="Hisatomi A."/>
            <person name="Ohkuma M."/>
            <person name="Sakamoto M."/>
        </authorList>
    </citation>
    <scope>NUCLEOTIDE SEQUENCE</scope>
    <source>
        <strain evidence="1">12EGH17</strain>
    </source>
</reference>
<evidence type="ECO:0000313" key="1">
    <source>
        <dbReference type="EMBL" id="GLG06092.1"/>
    </source>
</evidence>
<evidence type="ECO:0008006" key="5">
    <source>
        <dbReference type="Google" id="ProtNLM"/>
    </source>
</evidence>
<dbReference type="EMBL" id="BSCH01000013">
    <property type="protein sequence ID" value="GLG90739.1"/>
    <property type="molecule type" value="Genomic_DNA"/>
</dbReference>
<dbReference type="Proteomes" id="UP001145094">
    <property type="component" value="Unassembled WGS sequence"/>
</dbReference>
<organism evidence="2 3">
    <name type="scientific">Sellimonas catena</name>
    <dbReference type="NCBI Taxonomy" id="2994035"/>
    <lineage>
        <taxon>Bacteria</taxon>
        <taxon>Bacillati</taxon>
        <taxon>Bacillota</taxon>
        <taxon>Clostridia</taxon>
        <taxon>Lachnospirales</taxon>
        <taxon>Lachnospiraceae</taxon>
        <taxon>Sellimonas</taxon>
    </lineage>
</organism>
<dbReference type="Gene3D" id="3.30.460.10">
    <property type="entry name" value="Beta Polymerase, domain 2"/>
    <property type="match status" value="1"/>
</dbReference>
<evidence type="ECO:0000313" key="4">
    <source>
        <dbReference type="Proteomes" id="UP001145145"/>
    </source>
</evidence>
<reference evidence="1" key="2">
    <citation type="submission" date="2022-11" db="EMBL/GenBank/DDBJ databases">
        <title>Draft genome sequence of Sellimonas catena strain 12EGH17.</title>
        <authorList>
            <person name="Atsushi H."/>
            <person name="Moriya O."/>
            <person name="Mitsuo S."/>
        </authorList>
    </citation>
    <scope>NUCLEOTIDE SEQUENCE</scope>
    <source>
        <strain evidence="1">12EGH17</strain>
    </source>
</reference>
<dbReference type="EMBL" id="BSBO01000046">
    <property type="protein sequence ID" value="GLG06092.1"/>
    <property type="molecule type" value="Genomic_DNA"/>
</dbReference>
<gene>
    <name evidence="1" type="ORF">Selli1_32660</name>
    <name evidence="2" type="ORF">Selli2_21660</name>
</gene>
<comment type="caution">
    <text evidence="2">The sequence shown here is derived from an EMBL/GenBank/DDBJ whole genome shotgun (WGS) entry which is preliminary data.</text>
</comment>
<dbReference type="Pfam" id="PF04439">
    <property type="entry name" value="Adenyl_transf"/>
    <property type="match status" value="1"/>
</dbReference>